<gene>
    <name evidence="2" type="ORF">SSP531S_48730</name>
</gene>
<sequence length="134" mass="13774">MEPWNRGTLEPWRDRAAGRAGRGEPGTVACRGGRKPAGREAGRDAALPHRSRPEAATASRAGRRPSLTDGGSAHGAPESSTAAGGYRKGPEEVRGPGGRKEPGPEGARAGRSPGRKESGPVSSSLPEAGIDPYM</sequence>
<evidence type="ECO:0000256" key="1">
    <source>
        <dbReference type="SAM" id="MobiDB-lite"/>
    </source>
</evidence>
<protein>
    <submittedName>
        <fullName evidence="2">Uncharacterized protein</fullName>
    </submittedName>
</protein>
<comment type="caution">
    <text evidence="2">The sequence shown here is derived from an EMBL/GenBank/DDBJ whole genome shotgun (WGS) entry which is preliminary data.</text>
</comment>
<dbReference type="AlphaFoldDB" id="A0A388T3T6"/>
<dbReference type="EMBL" id="BGZL01000018">
    <property type="protein sequence ID" value="GBQ03399.1"/>
    <property type="molecule type" value="Genomic_DNA"/>
</dbReference>
<name>A0A388T3T6_9ACTN</name>
<proteinExistence type="predicted"/>
<reference evidence="2 3" key="1">
    <citation type="submission" date="2018-07" db="EMBL/GenBank/DDBJ databases">
        <title>Whole Genome Shotgun Sequence of Streptomyces spongiicola strain 531S.</title>
        <authorList>
            <person name="Dohra H."/>
            <person name="Kodani S."/>
        </authorList>
    </citation>
    <scope>NUCLEOTIDE SEQUENCE [LARGE SCALE GENOMIC DNA]</scope>
    <source>
        <strain evidence="2 3">531S</strain>
    </source>
</reference>
<organism evidence="2 3">
    <name type="scientific">Streptomyces spongiicola</name>
    <dbReference type="NCBI Taxonomy" id="1690221"/>
    <lineage>
        <taxon>Bacteria</taxon>
        <taxon>Bacillati</taxon>
        <taxon>Actinomycetota</taxon>
        <taxon>Actinomycetes</taxon>
        <taxon>Kitasatosporales</taxon>
        <taxon>Streptomycetaceae</taxon>
        <taxon>Streptomyces</taxon>
    </lineage>
</organism>
<feature type="region of interest" description="Disordered" evidence="1">
    <location>
        <begin position="1"/>
        <end position="134"/>
    </location>
</feature>
<feature type="compositionally biased region" description="Basic and acidic residues" evidence="1">
    <location>
        <begin position="88"/>
        <end position="103"/>
    </location>
</feature>
<dbReference type="Proteomes" id="UP000265354">
    <property type="component" value="Unassembled WGS sequence"/>
</dbReference>
<evidence type="ECO:0000313" key="2">
    <source>
        <dbReference type="EMBL" id="GBQ03399.1"/>
    </source>
</evidence>
<accession>A0A388T3T6</accession>
<feature type="compositionally biased region" description="Basic and acidic residues" evidence="1">
    <location>
        <begin position="37"/>
        <end position="53"/>
    </location>
</feature>
<evidence type="ECO:0000313" key="3">
    <source>
        <dbReference type="Proteomes" id="UP000265354"/>
    </source>
</evidence>